<evidence type="ECO:0000313" key="3">
    <source>
        <dbReference type="Proteomes" id="UP000184330"/>
    </source>
</evidence>
<dbReference type="PANTHER" id="PTHR33112">
    <property type="entry name" value="DOMAIN PROTEIN, PUTATIVE-RELATED"/>
    <property type="match status" value="1"/>
</dbReference>
<dbReference type="STRING" id="576137.A0A1L7XLH0"/>
<organism evidence="2 3">
    <name type="scientific">Phialocephala subalpina</name>
    <dbReference type="NCBI Taxonomy" id="576137"/>
    <lineage>
        <taxon>Eukaryota</taxon>
        <taxon>Fungi</taxon>
        <taxon>Dikarya</taxon>
        <taxon>Ascomycota</taxon>
        <taxon>Pezizomycotina</taxon>
        <taxon>Leotiomycetes</taxon>
        <taxon>Helotiales</taxon>
        <taxon>Mollisiaceae</taxon>
        <taxon>Phialocephala</taxon>
        <taxon>Phialocephala fortinii species complex</taxon>
    </lineage>
</organism>
<dbReference type="PANTHER" id="PTHR33112:SF12">
    <property type="entry name" value="HETEROKARYON INCOMPATIBILITY DOMAIN-CONTAINING PROTEIN"/>
    <property type="match status" value="1"/>
</dbReference>
<sequence>MEQGSSLATKLKRPNPLLCQQCQVWDSVSNVVQPFHGFHDESTLAELSRKPNCLICRAIVAAVNTRCAESETPQALISSDILVTNDGPFFLDGGTQPRVSEHTASRIDSTHHKRAVIRLIIKLKVHSLSKGPVNEDGPHETTLTFAMTPQFYMQFSKGFFQFRVQSLISVEPWEIPFFDVSLLKMWTRGCNSIHGTKCVEISGVVTSRLPEGFRVIDVDSMRIAKPTGSVGFVALSYMWQEEGDSDNMQLEQKNRKQLEVPGALNDISLPHIISDAISLCKDLGERHLWVDRLCIIQDDESSKHDQIAGMDKIYRSATLTIIVATNSRDGEGIPGYHKWPRKSSVWRPERDCNVEGSRASELNGMRTIVNTSLWNKRGWTFQERILSRRRLFVTDFAVIFECSQGRAIEELTFQKQGSHKTPSSWKGSLHRMFSRIASPPGRTTSFQEQLLNESEARHIPMFTKESMYGEIDYNIKSTLSLLDFFNWVEDYSSRQLSFSSDIFDAFAGVGNQLSELLGTQMILGVPEKYLPQALMWSNGGQSQKRTHARNVQIPSWTWASSQTRIDYYWIIGGTSYSYNSARNLYIVTLVYFYVQDPQLGLRKVNIEERWIDKLVTIDKFQEDEEEFYELKGYSKKYIPGAWRSMATWQQCPHSANKIQAHRDLDPATSSIANTMPGCLVFNTTVATLKLARDIPRRREDAWDNAPPEHHVAIFNSTGERVGRLSKMSPQWIDAHVDRGGTYDFIVISGALVDSGTRKRMADFLRDYDRDYDMWRLHVMLVERLPFEPYVVRRIDVGYIFAHKWKDCSPRWETVVLT</sequence>
<dbReference type="Pfam" id="PF06985">
    <property type="entry name" value="HET"/>
    <property type="match status" value="1"/>
</dbReference>
<name>A0A1L7XLH0_9HELO</name>
<dbReference type="InterPro" id="IPR010730">
    <property type="entry name" value="HET"/>
</dbReference>
<feature type="domain" description="Heterokaryon incompatibility" evidence="1">
    <location>
        <begin position="232"/>
        <end position="383"/>
    </location>
</feature>
<evidence type="ECO:0000259" key="1">
    <source>
        <dbReference type="Pfam" id="PF06985"/>
    </source>
</evidence>
<evidence type="ECO:0000313" key="2">
    <source>
        <dbReference type="EMBL" id="CZR65787.1"/>
    </source>
</evidence>
<gene>
    <name evidence="2" type="ORF">PAC_15687</name>
</gene>
<dbReference type="EMBL" id="FJOG01000033">
    <property type="protein sequence ID" value="CZR65787.1"/>
    <property type="molecule type" value="Genomic_DNA"/>
</dbReference>
<reference evidence="2 3" key="1">
    <citation type="submission" date="2016-03" db="EMBL/GenBank/DDBJ databases">
        <authorList>
            <person name="Ploux O."/>
        </authorList>
    </citation>
    <scope>NUCLEOTIDE SEQUENCE [LARGE SCALE GENOMIC DNA]</scope>
    <source>
        <strain evidence="2 3">UAMH 11012</strain>
    </source>
</reference>
<dbReference type="OrthoDB" id="2958217at2759"/>
<keyword evidence="3" id="KW-1185">Reference proteome</keyword>
<dbReference type="AlphaFoldDB" id="A0A1L7XLH0"/>
<dbReference type="Proteomes" id="UP000184330">
    <property type="component" value="Unassembled WGS sequence"/>
</dbReference>
<protein>
    <recommendedName>
        <fullName evidence="1">Heterokaryon incompatibility domain-containing protein</fullName>
    </recommendedName>
</protein>
<proteinExistence type="predicted"/>
<accession>A0A1L7XLH0</accession>